<keyword evidence="2" id="KW-1185">Reference proteome</keyword>
<protein>
    <submittedName>
        <fullName evidence="1">Uncharacterized protein</fullName>
    </submittedName>
</protein>
<dbReference type="AlphaFoldDB" id="A0A1U6HTW0"/>
<dbReference type="Proteomes" id="UP000190989">
    <property type="component" value="Unassembled WGS sequence"/>
</dbReference>
<evidence type="ECO:0000313" key="2">
    <source>
        <dbReference type="Proteomes" id="UP000190989"/>
    </source>
</evidence>
<organism evidence="1 2">
    <name type="scientific">Novosphingobium mathurense</name>
    <dbReference type="NCBI Taxonomy" id="428990"/>
    <lineage>
        <taxon>Bacteria</taxon>
        <taxon>Pseudomonadati</taxon>
        <taxon>Pseudomonadota</taxon>
        <taxon>Alphaproteobacteria</taxon>
        <taxon>Sphingomonadales</taxon>
        <taxon>Sphingomonadaceae</taxon>
        <taxon>Novosphingobium</taxon>
    </lineage>
</organism>
<dbReference type="EMBL" id="FVZE01000003">
    <property type="protein sequence ID" value="SLJ99237.1"/>
    <property type="molecule type" value="Genomic_DNA"/>
</dbReference>
<reference evidence="2" key="1">
    <citation type="submission" date="2017-02" db="EMBL/GenBank/DDBJ databases">
        <authorList>
            <person name="Varghese N."/>
            <person name="Submissions S."/>
        </authorList>
    </citation>
    <scope>NUCLEOTIDE SEQUENCE [LARGE SCALE GENOMIC DNA]</scope>
    <source>
        <strain evidence="2">SM117</strain>
    </source>
</reference>
<accession>A0A1U6HTW0</accession>
<proteinExistence type="predicted"/>
<evidence type="ECO:0000313" key="1">
    <source>
        <dbReference type="EMBL" id="SLJ99237.1"/>
    </source>
</evidence>
<name>A0A1U6HTW0_9SPHN</name>
<gene>
    <name evidence="1" type="ORF">SAMN06295987_10363</name>
</gene>
<sequence>MGLSEFDPAIRERVSWNAGRKVGPKRALKPRQI</sequence>